<sequence length="106" mass="12320">MKAGAGACDQHVQPQRRQRPHGNTGIQRRKEALRALTPRRAGMGTHRRHRQRDLPARRAKRSFRPSGNTRSWRRWPMRPTRWAASATRTKTSRRSRCFWPAKAAGT</sequence>
<feature type="compositionally biased region" description="Low complexity" evidence="1">
    <location>
        <begin position="80"/>
        <end position="89"/>
    </location>
</feature>
<feature type="region of interest" description="Disordered" evidence="1">
    <location>
        <begin position="1"/>
        <end position="106"/>
    </location>
</feature>
<reference evidence="2" key="1">
    <citation type="submission" date="2014-01" db="EMBL/GenBank/DDBJ databases">
        <authorList>
            <person name="Brown-Elliot B."/>
            <person name="Wallace R."/>
            <person name="Lenaerts A."/>
            <person name="Ordway D."/>
            <person name="DeGroote M.A."/>
            <person name="Parker T."/>
            <person name="Sizemore C."/>
            <person name="Tallon L.J."/>
            <person name="Sadzewicz L.K."/>
            <person name="Sengamalay N."/>
            <person name="Fraser C.M."/>
            <person name="Hine E."/>
            <person name="Shefchek K.A."/>
            <person name="Das S.P."/>
            <person name="Tettelin H."/>
        </authorList>
    </citation>
    <scope>NUCLEOTIDE SEQUENCE [LARGE SCALE GENOMIC DNA]</scope>
    <source>
        <strain evidence="2">4042</strain>
    </source>
</reference>
<organism evidence="2">
    <name type="scientific">Mycobacterium xenopi 4042</name>
    <dbReference type="NCBI Taxonomy" id="1299334"/>
    <lineage>
        <taxon>Bacteria</taxon>
        <taxon>Bacillati</taxon>
        <taxon>Actinomycetota</taxon>
        <taxon>Actinomycetes</taxon>
        <taxon>Mycobacteriales</taxon>
        <taxon>Mycobacteriaceae</taxon>
        <taxon>Mycobacterium</taxon>
    </lineage>
</organism>
<protein>
    <submittedName>
        <fullName evidence="2">Putative short-chain dehydrogenase</fullName>
    </submittedName>
</protein>
<dbReference type="EMBL" id="JAOB01000079">
    <property type="protein sequence ID" value="EUA16656.1"/>
    <property type="molecule type" value="Genomic_DNA"/>
</dbReference>
<evidence type="ECO:0000256" key="1">
    <source>
        <dbReference type="SAM" id="MobiDB-lite"/>
    </source>
</evidence>
<feature type="compositionally biased region" description="Basic residues" evidence="1">
    <location>
        <begin position="45"/>
        <end position="63"/>
    </location>
</feature>
<gene>
    <name evidence="2" type="ORF">I553_3634</name>
</gene>
<dbReference type="AlphaFoldDB" id="X7ZCC8"/>
<proteinExistence type="predicted"/>
<comment type="caution">
    <text evidence="2">The sequence shown here is derived from an EMBL/GenBank/DDBJ whole genome shotgun (WGS) entry which is preliminary data.</text>
</comment>
<evidence type="ECO:0000313" key="2">
    <source>
        <dbReference type="EMBL" id="EUA16656.1"/>
    </source>
</evidence>
<dbReference type="PATRIC" id="fig|1299334.3.peg.8185"/>
<accession>X7ZCC8</accession>
<name>X7ZCC8_MYCXE</name>